<comment type="similarity">
    <text evidence="2">Belongs to the protein kinase superfamily. TKL Ser/Thr protein kinase family. RAF subfamily.</text>
</comment>
<keyword evidence="4" id="KW-0723">Serine/threonine-protein kinase</keyword>
<comment type="catalytic activity">
    <reaction evidence="11">
        <text>L-seryl-[protein] + ATP = O-phospho-L-seryl-[protein] + ADP + H(+)</text>
        <dbReference type="Rhea" id="RHEA:17989"/>
        <dbReference type="Rhea" id="RHEA-COMP:9863"/>
        <dbReference type="Rhea" id="RHEA-COMP:11604"/>
        <dbReference type="ChEBI" id="CHEBI:15378"/>
        <dbReference type="ChEBI" id="CHEBI:29999"/>
        <dbReference type="ChEBI" id="CHEBI:30616"/>
        <dbReference type="ChEBI" id="CHEBI:83421"/>
        <dbReference type="ChEBI" id="CHEBI:456216"/>
        <dbReference type="EC" id="2.7.11.1"/>
    </reaction>
</comment>
<proteinExistence type="inferred from homology"/>
<evidence type="ECO:0000256" key="4">
    <source>
        <dbReference type="ARBA" id="ARBA00022527"/>
    </source>
</evidence>
<dbReference type="Proteomes" id="UP001163823">
    <property type="component" value="Chromosome 4"/>
</dbReference>
<dbReference type="InterPro" id="IPR055164">
    <property type="entry name" value="EDR1/CTR1/ARMC3-like_pept-like"/>
</dbReference>
<evidence type="ECO:0000256" key="5">
    <source>
        <dbReference type="ARBA" id="ARBA00022679"/>
    </source>
</evidence>
<dbReference type="SMART" id="SM00220">
    <property type="entry name" value="S_TKc"/>
    <property type="match status" value="1"/>
</dbReference>
<feature type="region of interest" description="Disordered" evidence="13">
    <location>
        <begin position="1"/>
        <end position="32"/>
    </location>
</feature>
<comment type="subcellular location">
    <subcellularLocation>
        <location evidence="1">Membrane</location>
    </subcellularLocation>
</comment>
<dbReference type="KEGG" id="qsa:O6P43_008711"/>
<dbReference type="PANTHER" id="PTHR44329:SF276">
    <property type="entry name" value="MAP KINASE KINASE KINASE-LIKE PROTEIN"/>
    <property type="match status" value="1"/>
</dbReference>
<dbReference type="Pfam" id="PF07714">
    <property type="entry name" value="PK_Tyr_Ser-Thr"/>
    <property type="match status" value="1"/>
</dbReference>
<keyword evidence="7 15" id="KW-0418">Kinase</keyword>
<dbReference type="FunFam" id="1.10.510.10:FF:000476">
    <property type="entry name" value="PAS domain-containing protein tyrosine kinase family protein"/>
    <property type="match status" value="1"/>
</dbReference>
<evidence type="ECO:0000259" key="14">
    <source>
        <dbReference type="PROSITE" id="PS50011"/>
    </source>
</evidence>
<dbReference type="PRINTS" id="PR00109">
    <property type="entry name" value="TYRKINASE"/>
</dbReference>
<dbReference type="CDD" id="cd13999">
    <property type="entry name" value="STKc_MAP3K-like"/>
    <property type="match status" value="1"/>
</dbReference>
<protein>
    <recommendedName>
        <fullName evidence="3">non-specific serine/threonine protein kinase</fullName>
        <ecNumber evidence="3">2.7.11.1</ecNumber>
    </recommendedName>
</protein>
<dbReference type="AlphaFoldDB" id="A0AAD7M5Y0"/>
<keyword evidence="9" id="KW-0472">Membrane</keyword>
<evidence type="ECO:0000256" key="1">
    <source>
        <dbReference type="ARBA" id="ARBA00004370"/>
    </source>
</evidence>
<evidence type="ECO:0000256" key="7">
    <source>
        <dbReference type="ARBA" id="ARBA00022777"/>
    </source>
</evidence>
<evidence type="ECO:0000256" key="11">
    <source>
        <dbReference type="ARBA" id="ARBA00048679"/>
    </source>
</evidence>
<reference evidence="15" key="1">
    <citation type="journal article" date="2023" name="Science">
        <title>Elucidation of the pathway for biosynthesis of saponin adjuvants from the soapbark tree.</title>
        <authorList>
            <person name="Reed J."/>
            <person name="Orme A."/>
            <person name="El-Demerdash A."/>
            <person name="Owen C."/>
            <person name="Martin L.B.B."/>
            <person name="Misra R.C."/>
            <person name="Kikuchi S."/>
            <person name="Rejzek M."/>
            <person name="Martin A.C."/>
            <person name="Harkess A."/>
            <person name="Leebens-Mack J."/>
            <person name="Louveau T."/>
            <person name="Stephenson M.J."/>
            <person name="Osbourn A."/>
        </authorList>
    </citation>
    <scope>NUCLEOTIDE SEQUENCE</scope>
    <source>
        <strain evidence="15">S10</strain>
    </source>
</reference>
<dbReference type="Gene3D" id="1.10.510.10">
    <property type="entry name" value="Transferase(Phosphotransferase) domain 1"/>
    <property type="match status" value="1"/>
</dbReference>
<evidence type="ECO:0000256" key="12">
    <source>
        <dbReference type="PROSITE-ProRule" id="PRU10141"/>
    </source>
</evidence>
<gene>
    <name evidence="15" type="ORF">O6P43_008711</name>
</gene>
<dbReference type="SUPFAM" id="SSF56112">
    <property type="entry name" value="Protein kinase-like (PK-like)"/>
    <property type="match status" value="1"/>
</dbReference>
<dbReference type="InterPro" id="IPR000719">
    <property type="entry name" value="Prot_kinase_dom"/>
</dbReference>
<accession>A0AAD7M5Y0</accession>
<organism evidence="15 16">
    <name type="scientific">Quillaja saponaria</name>
    <name type="common">Soap bark tree</name>
    <dbReference type="NCBI Taxonomy" id="32244"/>
    <lineage>
        <taxon>Eukaryota</taxon>
        <taxon>Viridiplantae</taxon>
        <taxon>Streptophyta</taxon>
        <taxon>Embryophyta</taxon>
        <taxon>Tracheophyta</taxon>
        <taxon>Spermatophyta</taxon>
        <taxon>Magnoliopsida</taxon>
        <taxon>eudicotyledons</taxon>
        <taxon>Gunneridae</taxon>
        <taxon>Pentapetalae</taxon>
        <taxon>rosids</taxon>
        <taxon>fabids</taxon>
        <taxon>Fabales</taxon>
        <taxon>Quillajaceae</taxon>
        <taxon>Quillaja</taxon>
    </lineage>
</organism>
<evidence type="ECO:0000256" key="2">
    <source>
        <dbReference type="ARBA" id="ARBA00010507"/>
    </source>
</evidence>
<dbReference type="InterPro" id="IPR008271">
    <property type="entry name" value="Ser/Thr_kinase_AS"/>
</dbReference>
<feature type="domain" description="Protein kinase" evidence="14">
    <location>
        <begin position="401"/>
        <end position="659"/>
    </location>
</feature>
<keyword evidence="16" id="KW-1185">Reference proteome</keyword>
<dbReference type="InterPro" id="IPR011009">
    <property type="entry name" value="Kinase-like_dom_sf"/>
</dbReference>
<dbReference type="PROSITE" id="PS00107">
    <property type="entry name" value="PROTEIN_KINASE_ATP"/>
    <property type="match status" value="1"/>
</dbReference>
<name>A0AAD7M5Y0_QUISA</name>
<dbReference type="EC" id="2.7.11.1" evidence="3"/>
<dbReference type="InterPro" id="IPR017441">
    <property type="entry name" value="Protein_kinase_ATP_BS"/>
</dbReference>
<dbReference type="EMBL" id="JARAOO010000004">
    <property type="protein sequence ID" value="KAJ7970539.1"/>
    <property type="molecule type" value="Genomic_DNA"/>
</dbReference>
<dbReference type="InterPro" id="IPR051681">
    <property type="entry name" value="Ser/Thr_Kinases-Pseudokinases"/>
</dbReference>
<dbReference type="PANTHER" id="PTHR44329">
    <property type="entry name" value="SERINE/THREONINE-PROTEIN KINASE TNNI3K-RELATED"/>
    <property type="match status" value="1"/>
</dbReference>
<dbReference type="GO" id="GO:0005524">
    <property type="term" value="F:ATP binding"/>
    <property type="evidence" value="ECO:0007669"/>
    <property type="project" value="UniProtKB-UniRule"/>
</dbReference>
<comment type="caution">
    <text evidence="15">The sequence shown here is derived from an EMBL/GenBank/DDBJ whole genome shotgun (WGS) entry which is preliminary data.</text>
</comment>
<evidence type="ECO:0000256" key="9">
    <source>
        <dbReference type="ARBA" id="ARBA00023136"/>
    </source>
</evidence>
<feature type="binding site" evidence="12">
    <location>
        <position position="428"/>
    </location>
    <ligand>
        <name>ATP</name>
        <dbReference type="ChEBI" id="CHEBI:30616"/>
    </ligand>
</feature>
<dbReference type="GO" id="GO:0016020">
    <property type="term" value="C:membrane"/>
    <property type="evidence" value="ECO:0007669"/>
    <property type="project" value="UniProtKB-SubCell"/>
</dbReference>
<dbReference type="InterPro" id="IPR001245">
    <property type="entry name" value="Ser-Thr/Tyr_kinase_cat_dom"/>
</dbReference>
<evidence type="ECO:0000256" key="6">
    <source>
        <dbReference type="ARBA" id="ARBA00022741"/>
    </source>
</evidence>
<evidence type="ECO:0000313" key="15">
    <source>
        <dbReference type="EMBL" id="KAJ7970539.1"/>
    </source>
</evidence>
<evidence type="ECO:0000256" key="8">
    <source>
        <dbReference type="ARBA" id="ARBA00022840"/>
    </source>
</evidence>
<sequence length="682" mass="76440">MYNSESDDTSTHYRFEKTGAVGNSNSSSGSGMKWSPMTAVDDFGCWKGTESFRTWAQQTEESYQLQLALVLRLSSQAASAVDPNFLKLNSGHGGLLSSSASAQEVSQRFWVNGCLSYFDKILDGFYLIHGIDPYAWSISTDQKDVSVLPSLESLGAVDPCDDLSITVIVFDKSRDLELKELQSSVLSLSGGWTTLEDAIHQLANIVCNRMGGAASTEENFGSRWKEYTEVLKGFMDSIIVPIGSLHSGLCVHRALLFKVLADLVNIPCRISKGCKYCRSELGASCLVQFGPNREYLIDLVGRPGAIRHPDSSLNGTYANTIPSPLCHPRFKRVETAEYMKTLSKLYFQDWQSLHLIFDHGSSGPIEEHAAFTEANQSATNTSSQEDLHLNEEDLDIQWNEIILKEEIGTGSFGTVHRADWRGSDVAIKILRKQDIHTECYKEFLREVAIMKRLRHPNIVLFMGAITQPPNLAIVTEYVSRGSLYELMQMPDAALVLNERCRLNMAYDVAKGMNYLHQFKPPIVHRDLKSPNLLVNDTFKVQICDFGLSRLKANTFLSSKRTGGTPEWMAPEVLRNERSNEKSDVYSFGVILWELVTLQQPWRDLIPSQVVAAVGFMGKRLEIPTYVNPEVAILIEICWAHEPWKRPSFSYVMKYLNQVITNSAIKLQQVHAQSPVLYTSGTT</sequence>
<evidence type="ECO:0000256" key="3">
    <source>
        <dbReference type="ARBA" id="ARBA00012513"/>
    </source>
</evidence>
<dbReference type="PROSITE" id="PS50011">
    <property type="entry name" value="PROTEIN_KINASE_DOM"/>
    <property type="match status" value="1"/>
</dbReference>
<dbReference type="Gene3D" id="3.30.200.20">
    <property type="entry name" value="Phosphorylase Kinase, domain 1"/>
    <property type="match status" value="1"/>
</dbReference>
<keyword evidence="6 12" id="KW-0547">Nucleotide-binding</keyword>
<comment type="catalytic activity">
    <reaction evidence="10">
        <text>L-threonyl-[protein] + ATP = O-phospho-L-threonyl-[protein] + ADP + H(+)</text>
        <dbReference type="Rhea" id="RHEA:46608"/>
        <dbReference type="Rhea" id="RHEA-COMP:11060"/>
        <dbReference type="Rhea" id="RHEA-COMP:11605"/>
        <dbReference type="ChEBI" id="CHEBI:15378"/>
        <dbReference type="ChEBI" id="CHEBI:30013"/>
        <dbReference type="ChEBI" id="CHEBI:30616"/>
        <dbReference type="ChEBI" id="CHEBI:61977"/>
        <dbReference type="ChEBI" id="CHEBI:456216"/>
        <dbReference type="EC" id="2.7.11.1"/>
    </reaction>
</comment>
<feature type="compositionally biased region" description="Low complexity" evidence="13">
    <location>
        <begin position="22"/>
        <end position="31"/>
    </location>
</feature>
<evidence type="ECO:0000313" key="16">
    <source>
        <dbReference type="Proteomes" id="UP001163823"/>
    </source>
</evidence>
<dbReference type="GO" id="GO:0004674">
    <property type="term" value="F:protein serine/threonine kinase activity"/>
    <property type="evidence" value="ECO:0007669"/>
    <property type="project" value="UniProtKB-KW"/>
</dbReference>
<dbReference type="FunFam" id="3.30.200.20:FF:000060">
    <property type="entry name" value="Serine/threonine-protein kinase isoform 1"/>
    <property type="match status" value="1"/>
</dbReference>
<dbReference type="PROSITE" id="PS00108">
    <property type="entry name" value="PROTEIN_KINASE_ST"/>
    <property type="match status" value="1"/>
</dbReference>
<dbReference type="EMBL" id="JARAOO010000004">
    <property type="protein sequence ID" value="KAJ7970540.1"/>
    <property type="molecule type" value="Genomic_DNA"/>
</dbReference>
<keyword evidence="5" id="KW-0808">Transferase</keyword>
<evidence type="ECO:0000256" key="13">
    <source>
        <dbReference type="SAM" id="MobiDB-lite"/>
    </source>
</evidence>
<evidence type="ECO:0000256" key="10">
    <source>
        <dbReference type="ARBA" id="ARBA00047899"/>
    </source>
</evidence>
<dbReference type="Pfam" id="PF14381">
    <property type="entry name" value="EDR1_CTR1_ARMC3_pept"/>
    <property type="match status" value="1"/>
</dbReference>
<keyword evidence="8 12" id="KW-0067">ATP-binding</keyword>